<dbReference type="SUPFAM" id="SSF57829">
    <property type="entry name" value="Zn-binding ribosomal proteins"/>
    <property type="match status" value="1"/>
</dbReference>
<name>A0A9D1TVT7_9FIRM</name>
<accession>A0A9D1TVT7</accession>
<dbReference type="EMBL" id="DXHQ01000028">
    <property type="protein sequence ID" value="HIW08237.1"/>
    <property type="molecule type" value="Genomic_DNA"/>
</dbReference>
<evidence type="ECO:0000256" key="1">
    <source>
        <dbReference type="ARBA" id="ARBA00008560"/>
    </source>
</evidence>
<dbReference type="GO" id="GO:0015934">
    <property type="term" value="C:large ribosomal subunit"/>
    <property type="evidence" value="ECO:0007669"/>
    <property type="project" value="InterPro"/>
</dbReference>
<evidence type="ECO:0000313" key="7">
    <source>
        <dbReference type="Proteomes" id="UP000823933"/>
    </source>
</evidence>
<keyword evidence="2 5" id="KW-0689">Ribosomal protein</keyword>
<reference evidence="6" key="1">
    <citation type="journal article" date="2021" name="PeerJ">
        <title>Extensive microbial diversity within the chicken gut microbiome revealed by metagenomics and culture.</title>
        <authorList>
            <person name="Gilroy R."/>
            <person name="Ravi A."/>
            <person name="Getino M."/>
            <person name="Pursley I."/>
            <person name="Horton D.L."/>
            <person name="Alikhan N.F."/>
            <person name="Baker D."/>
            <person name="Gharbi K."/>
            <person name="Hall N."/>
            <person name="Watson M."/>
            <person name="Adriaenssens E.M."/>
            <person name="Foster-Nyarko E."/>
            <person name="Jarju S."/>
            <person name="Secka A."/>
            <person name="Antonio M."/>
            <person name="Oren A."/>
            <person name="Chaudhuri R.R."/>
            <person name="La Ragione R."/>
            <person name="Hildebrand F."/>
            <person name="Pallen M.J."/>
        </authorList>
    </citation>
    <scope>NUCLEOTIDE SEQUENCE</scope>
    <source>
        <strain evidence="6">ChiHcolR34-3080</strain>
    </source>
</reference>
<dbReference type="InterPro" id="IPR044957">
    <property type="entry name" value="Ribosomal_bL32_bact"/>
</dbReference>
<sequence>MAVPKRHLSKARRDKRRSNVWKLEAPTLVKCSNCGSFKLPHQACGNCGYYKGEEVIKKG</sequence>
<comment type="similarity">
    <text evidence="1 5">Belongs to the bacterial ribosomal protein bL32 family.</text>
</comment>
<dbReference type="Pfam" id="PF01783">
    <property type="entry name" value="Ribosomal_L32p"/>
    <property type="match status" value="1"/>
</dbReference>
<dbReference type="GO" id="GO:0003735">
    <property type="term" value="F:structural constituent of ribosome"/>
    <property type="evidence" value="ECO:0007669"/>
    <property type="project" value="InterPro"/>
</dbReference>
<dbReference type="Proteomes" id="UP000823933">
    <property type="component" value="Unassembled WGS sequence"/>
</dbReference>
<evidence type="ECO:0000256" key="4">
    <source>
        <dbReference type="ARBA" id="ARBA00035178"/>
    </source>
</evidence>
<gene>
    <name evidence="5 6" type="primary">rpmF</name>
    <name evidence="6" type="ORF">H9890_02400</name>
</gene>
<evidence type="ECO:0000256" key="3">
    <source>
        <dbReference type="ARBA" id="ARBA00023274"/>
    </source>
</evidence>
<protein>
    <recommendedName>
        <fullName evidence="4 5">Large ribosomal subunit protein bL32</fullName>
    </recommendedName>
</protein>
<dbReference type="GO" id="GO:0006412">
    <property type="term" value="P:translation"/>
    <property type="evidence" value="ECO:0007669"/>
    <property type="project" value="UniProtKB-UniRule"/>
</dbReference>
<evidence type="ECO:0000256" key="2">
    <source>
        <dbReference type="ARBA" id="ARBA00022980"/>
    </source>
</evidence>
<dbReference type="HAMAP" id="MF_00340">
    <property type="entry name" value="Ribosomal_bL32"/>
    <property type="match status" value="1"/>
</dbReference>
<dbReference type="AlphaFoldDB" id="A0A9D1TVT7"/>
<comment type="caution">
    <text evidence="6">The sequence shown here is derived from an EMBL/GenBank/DDBJ whole genome shotgun (WGS) entry which is preliminary data.</text>
</comment>
<dbReference type="InterPro" id="IPR002677">
    <property type="entry name" value="Ribosomal_bL32"/>
</dbReference>
<dbReference type="NCBIfam" id="TIGR01031">
    <property type="entry name" value="rpmF_bact"/>
    <property type="match status" value="1"/>
</dbReference>
<proteinExistence type="inferred from homology"/>
<reference evidence="6" key="2">
    <citation type="submission" date="2021-04" db="EMBL/GenBank/DDBJ databases">
        <authorList>
            <person name="Gilroy R."/>
        </authorList>
    </citation>
    <scope>NUCLEOTIDE SEQUENCE</scope>
    <source>
        <strain evidence="6">ChiHcolR34-3080</strain>
    </source>
</reference>
<dbReference type="InterPro" id="IPR011332">
    <property type="entry name" value="Ribosomal_zn-bd"/>
</dbReference>
<dbReference type="PANTHER" id="PTHR35534">
    <property type="entry name" value="50S RIBOSOMAL PROTEIN L32"/>
    <property type="match status" value="1"/>
</dbReference>
<keyword evidence="3 5" id="KW-0687">Ribonucleoprotein</keyword>
<evidence type="ECO:0000313" key="6">
    <source>
        <dbReference type="EMBL" id="HIW08237.1"/>
    </source>
</evidence>
<organism evidence="6 7">
    <name type="scientific">Candidatus Faecalibacterium intestinigallinarum</name>
    <dbReference type="NCBI Taxonomy" id="2838581"/>
    <lineage>
        <taxon>Bacteria</taxon>
        <taxon>Bacillati</taxon>
        <taxon>Bacillota</taxon>
        <taxon>Clostridia</taxon>
        <taxon>Eubacteriales</taxon>
        <taxon>Oscillospiraceae</taxon>
        <taxon>Faecalibacterium</taxon>
    </lineage>
</organism>
<dbReference type="PANTHER" id="PTHR35534:SF1">
    <property type="entry name" value="LARGE RIBOSOMAL SUBUNIT PROTEIN BL32"/>
    <property type="match status" value="1"/>
</dbReference>
<evidence type="ECO:0000256" key="5">
    <source>
        <dbReference type="HAMAP-Rule" id="MF_00340"/>
    </source>
</evidence>